<keyword evidence="3 11" id="KW-0813">Transport</keyword>
<dbReference type="InterPro" id="IPR023395">
    <property type="entry name" value="MCP_dom_sf"/>
</dbReference>
<proteinExistence type="inferred from homology"/>
<dbReference type="EMBL" id="JARK01001477">
    <property type="protein sequence ID" value="EYB97453.1"/>
    <property type="molecule type" value="Genomic_DNA"/>
</dbReference>
<evidence type="ECO:0000256" key="4">
    <source>
        <dbReference type="ARBA" id="ARBA00022692"/>
    </source>
</evidence>
<feature type="transmembrane region" description="Helical" evidence="12">
    <location>
        <begin position="20"/>
        <end position="39"/>
    </location>
</feature>
<dbReference type="SUPFAM" id="SSF103506">
    <property type="entry name" value="Mitochondrial carrier"/>
    <property type="match status" value="2"/>
</dbReference>
<accession>A0A016T377</accession>
<sequence>MNVQDMSKALAADRGLARILNAGTAGIVGVTCVFPIDLVKTRLQNQRIAPNGELQYRGIMDCAKQTWHSGGASKFARVRALYSGSAVNIVLITPEKAIKLVANDFFRYHLGVPGQKKLSTPRGMIAGASAGALQIIVTTPMELLKIQLQDQGRTQGSGEKKMTALGVSMQLLRKHGIAGLYKGLGPTFARDVTFSAMYFPLFAYLDSLGPRKKDGSGDAVFWTSFCAGMAAGAFSSFAVTPLDDEEKHSREMRISSESALPGMQYSETPYTAKAPPTNCPSIGVPKRVFRISLTTSYSKIQTIKNKQINRNNSLKDEFSNKPIKVVKTRIQTIRKGAHDLVYKNIAEAFVSILRTEGPRALFKGAACRVMVIAPLFAIAQTVYYIGVAEKLLGQKKAAHV</sequence>
<dbReference type="PANTHER" id="PTHR45678:SF5">
    <property type="entry name" value="AT03939P-RELATED"/>
    <property type="match status" value="1"/>
</dbReference>
<comment type="similarity">
    <text evidence="2 11">Belongs to the mitochondrial carrier (TC 2.A.29) family.</text>
</comment>
<dbReference type="Gene3D" id="1.50.40.10">
    <property type="entry name" value="Mitochondrial carrier domain"/>
    <property type="match status" value="2"/>
</dbReference>
<gene>
    <name evidence="13" type="primary">Acey_s0141.g2279</name>
    <name evidence="13" type="synonym">Acey-F20D1.9</name>
    <name evidence="13" type="ORF">Y032_0141g2279</name>
</gene>
<keyword evidence="9 10" id="KW-0472">Membrane</keyword>
<dbReference type="PANTHER" id="PTHR45678">
    <property type="entry name" value="MITOCHONDRIAL 2-OXODICARBOXYLATE CARRIER 1-RELATED"/>
    <property type="match status" value="1"/>
</dbReference>
<dbReference type="PROSITE" id="PS50920">
    <property type="entry name" value="SOLCAR"/>
    <property type="match status" value="3"/>
</dbReference>
<feature type="transmembrane region" description="Helical" evidence="12">
    <location>
        <begin position="179"/>
        <end position="199"/>
    </location>
</feature>
<evidence type="ECO:0008006" key="15">
    <source>
        <dbReference type="Google" id="ProtNLM"/>
    </source>
</evidence>
<comment type="subcellular location">
    <subcellularLocation>
        <location evidence="1">Mitochondrion inner membrane</location>
        <topology evidence="1">Multi-pass membrane protein</topology>
    </subcellularLocation>
</comment>
<evidence type="ECO:0000256" key="3">
    <source>
        <dbReference type="ARBA" id="ARBA00022448"/>
    </source>
</evidence>
<evidence type="ECO:0000256" key="12">
    <source>
        <dbReference type="SAM" id="Phobius"/>
    </source>
</evidence>
<evidence type="ECO:0000256" key="1">
    <source>
        <dbReference type="ARBA" id="ARBA00004448"/>
    </source>
</evidence>
<feature type="transmembrane region" description="Helical" evidence="12">
    <location>
        <begin position="219"/>
        <end position="242"/>
    </location>
</feature>
<dbReference type="Proteomes" id="UP000024635">
    <property type="component" value="Unassembled WGS sequence"/>
</dbReference>
<keyword evidence="7 12" id="KW-1133">Transmembrane helix</keyword>
<evidence type="ECO:0000256" key="5">
    <source>
        <dbReference type="ARBA" id="ARBA00022737"/>
    </source>
</evidence>
<keyword evidence="4 10" id="KW-0812">Transmembrane</keyword>
<evidence type="ECO:0000256" key="7">
    <source>
        <dbReference type="ARBA" id="ARBA00022989"/>
    </source>
</evidence>
<dbReference type="OrthoDB" id="2382881at2759"/>
<keyword evidence="14" id="KW-1185">Reference proteome</keyword>
<dbReference type="GO" id="GO:0005313">
    <property type="term" value="F:L-glutamate transmembrane transporter activity"/>
    <property type="evidence" value="ECO:0007669"/>
    <property type="project" value="TreeGrafter"/>
</dbReference>
<evidence type="ECO:0000256" key="9">
    <source>
        <dbReference type="ARBA" id="ARBA00023136"/>
    </source>
</evidence>
<feature type="transmembrane region" description="Helical" evidence="12">
    <location>
        <begin position="365"/>
        <end position="386"/>
    </location>
</feature>
<evidence type="ECO:0000256" key="11">
    <source>
        <dbReference type="RuleBase" id="RU000488"/>
    </source>
</evidence>
<dbReference type="InterPro" id="IPR002067">
    <property type="entry name" value="MCP"/>
</dbReference>
<reference evidence="14" key="1">
    <citation type="journal article" date="2015" name="Nat. Genet.">
        <title>The genome and transcriptome of the zoonotic hookworm Ancylostoma ceylanicum identify infection-specific gene families.</title>
        <authorList>
            <person name="Schwarz E.M."/>
            <person name="Hu Y."/>
            <person name="Antoshechkin I."/>
            <person name="Miller M.M."/>
            <person name="Sternberg P.W."/>
            <person name="Aroian R.V."/>
        </authorList>
    </citation>
    <scope>NUCLEOTIDE SEQUENCE</scope>
    <source>
        <strain evidence="14">HY135</strain>
    </source>
</reference>
<feature type="repeat" description="Solcar" evidence="10">
    <location>
        <begin position="118"/>
        <end position="208"/>
    </location>
</feature>
<protein>
    <recommendedName>
        <fullName evidence="15">Glutamate carrier 1 domain protein</fullName>
    </recommendedName>
</protein>
<dbReference type="GO" id="GO:0043490">
    <property type="term" value="P:malate-aspartate shuttle"/>
    <property type="evidence" value="ECO:0007669"/>
    <property type="project" value="TreeGrafter"/>
</dbReference>
<dbReference type="InterPro" id="IPR018108">
    <property type="entry name" value="MCP_transmembrane"/>
</dbReference>
<name>A0A016T377_9BILA</name>
<dbReference type="PRINTS" id="PR00926">
    <property type="entry name" value="MITOCARRIER"/>
</dbReference>
<evidence type="ECO:0000313" key="13">
    <source>
        <dbReference type="EMBL" id="EYB97453.1"/>
    </source>
</evidence>
<evidence type="ECO:0000256" key="6">
    <source>
        <dbReference type="ARBA" id="ARBA00022792"/>
    </source>
</evidence>
<keyword evidence="5" id="KW-0677">Repeat</keyword>
<dbReference type="InterPro" id="IPR051028">
    <property type="entry name" value="Mito_Solute_Carrier"/>
</dbReference>
<comment type="caution">
    <text evidence="13">The sequence shown here is derived from an EMBL/GenBank/DDBJ whole genome shotgun (WGS) entry which is preliminary data.</text>
</comment>
<keyword evidence="6" id="KW-0999">Mitochondrion inner membrane</keyword>
<feature type="repeat" description="Solcar" evidence="10">
    <location>
        <begin position="300"/>
        <end position="389"/>
    </location>
</feature>
<dbReference type="Pfam" id="PF00153">
    <property type="entry name" value="Mito_carr"/>
    <property type="match status" value="3"/>
</dbReference>
<evidence type="ECO:0000256" key="2">
    <source>
        <dbReference type="ARBA" id="ARBA00006375"/>
    </source>
</evidence>
<dbReference type="AlphaFoldDB" id="A0A016T377"/>
<feature type="repeat" description="Solcar" evidence="10">
    <location>
        <begin position="13"/>
        <end position="109"/>
    </location>
</feature>
<dbReference type="GO" id="GO:0015183">
    <property type="term" value="F:L-aspartate transmembrane transporter activity"/>
    <property type="evidence" value="ECO:0007669"/>
    <property type="project" value="TreeGrafter"/>
</dbReference>
<dbReference type="GO" id="GO:0005743">
    <property type="term" value="C:mitochondrial inner membrane"/>
    <property type="evidence" value="ECO:0007669"/>
    <property type="project" value="UniProtKB-SubCell"/>
</dbReference>
<evidence type="ECO:0000256" key="10">
    <source>
        <dbReference type="PROSITE-ProRule" id="PRU00282"/>
    </source>
</evidence>
<evidence type="ECO:0000313" key="14">
    <source>
        <dbReference type="Proteomes" id="UP000024635"/>
    </source>
</evidence>
<organism evidence="13 14">
    <name type="scientific">Ancylostoma ceylanicum</name>
    <dbReference type="NCBI Taxonomy" id="53326"/>
    <lineage>
        <taxon>Eukaryota</taxon>
        <taxon>Metazoa</taxon>
        <taxon>Ecdysozoa</taxon>
        <taxon>Nematoda</taxon>
        <taxon>Chromadorea</taxon>
        <taxon>Rhabditida</taxon>
        <taxon>Rhabditina</taxon>
        <taxon>Rhabditomorpha</taxon>
        <taxon>Strongyloidea</taxon>
        <taxon>Ancylostomatidae</taxon>
        <taxon>Ancylostomatinae</taxon>
        <taxon>Ancylostoma</taxon>
    </lineage>
</organism>
<evidence type="ECO:0000256" key="8">
    <source>
        <dbReference type="ARBA" id="ARBA00023128"/>
    </source>
</evidence>
<keyword evidence="8" id="KW-0496">Mitochondrion</keyword>